<keyword evidence="2" id="KW-0255">Endonuclease</keyword>
<dbReference type="InterPro" id="IPR007560">
    <property type="entry name" value="Restrct_endonuc_IV_Mrr"/>
</dbReference>
<keyword evidence="2" id="KW-0540">Nuclease</keyword>
<name>A0A4V1HDD3_9GAMM</name>
<proteinExistence type="predicted"/>
<evidence type="ECO:0000313" key="3">
    <source>
        <dbReference type="Proteomes" id="UP000310065"/>
    </source>
</evidence>
<protein>
    <submittedName>
        <fullName evidence="2">Restriction endonuclease</fullName>
    </submittedName>
</protein>
<feature type="domain" description="Restriction endonuclease type IV Mrr" evidence="1">
    <location>
        <begin position="35"/>
        <end position="119"/>
    </location>
</feature>
<dbReference type="GO" id="GO:0009307">
    <property type="term" value="P:DNA restriction-modification system"/>
    <property type="evidence" value="ECO:0007669"/>
    <property type="project" value="InterPro"/>
</dbReference>
<organism evidence="2 3">
    <name type="scientific">Pseudoalteromonas distincta</name>
    <dbReference type="NCBI Taxonomy" id="77608"/>
    <lineage>
        <taxon>Bacteria</taxon>
        <taxon>Pseudomonadati</taxon>
        <taxon>Pseudomonadota</taxon>
        <taxon>Gammaproteobacteria</taxon>
        <taxon>Alteromonadales</taxon>
        <taxon>Pseudoalteromonadaceae</taxon>
        <taxon>Pseudoalteromonas</taxon>
    </lineage>
</organism>
<accession>A0A4V1HDD3</accession>
<dbReference type="Gene3D" id="3.40.1350.10">
    <property type="match status" value="1"/>
</dbReference>
<sequence length="292" mass="34166">MNWKEYEIYITKHFQSLFPETSIQHDVRREGLMSKVKRQIDILIEGRIAGFDLKIVVDCKYFNKKVDVKAVESFLSFLQDLKVSKGILITNHGYTKAAYNRAMYDSQDIELRIINFDDLEKFQSFMAIPYSKSECAIVTSPDGWVVDAVGQERFVASFYAAGLTQEEAFHTEGFIYMAFSHKDKQWPDLPDLLRKQELTSKQHYHLPKIEYINTIKREDCNLILRVLDAKEMGNTIEYTLFLDYPRVIIYLTLLTDATKEKQYLKKLEWIGEKLIKGNVIFDENCKPLNVKI</sequence>
<dbReference type="EMBL" id="CP040558">
    <property type="protein sequence ID" value="QCU74375.1"/>
    <property type="molecule type" value="Genomic_DNA"/>
</dbReference>
<evidence type="ECO:0000259" key="1">
    <source>
        <dbReference type="Pfam" id="PF04471"/>
    </source>
</evidence>
<evidence type="ECO:0000313" key="2">
    <source>
        <dbReference type="EMBL" id="QCU74375.1"/>
    </source>
</evidence>
<keyword evidence="2" id="KW-0378">Hydrolase</keyword>
<dbReference type="InterPro" id="IPR011335">
    <property type="entry name" value="Restrct_endonuc-II-like"/>
</dbReference>
<dbReference type="InterPro" id="IPR011856">
    <property type="entry name" value="tRNA_endonuc-like_dom_sf"/>
</dbReference>
<dbReference type="GeneID" id="88775547"/>
<dbReference type="Proteomes" id="UP000310065">
    <property type="component" value="Chromosome L1"/>
</dbReference>
<dbReference type="RefSeq" id="WP_138489170.1">
    <property type="nucleotide sequence ID" value="NZ_CP040558.1"/>
</dbReference>
<dbReference type="SUPFAM" id="SSF52980">
    <property type="entry name" value="Restriction endonuclease-like"/>
    <property type="match status" value="1"/>
</dbReference>
<dbReference type="KEGG" id="pdv:FFU37_07800"/>
<gene>
    <name evidence="2" type="ORF">FFU37_07800</name>
</gene>
<dbReference type="GO" id="GO:0004519">
    <property type="term" value="F:endonuclease activity"/>
    <property type="evidence" value="ECO:0007669"/>
    <property type="project" value="UniProtKB-KW"/>
</dbReference>
<dbReference type="AlphaFoldDB" id="A0A4V1HDD3"/>
<dbReference type="Pfam" id="PF04471">
    <property type="entry name" value="Mrr_cat"/>
    <property type="match status" value="1"/>
</dbReference>
<reference evidence="2 3" key="1">
    <citation type="submission" date="2019-05" db="EMBL/GenBank/DDBJ databases">
        <title>Complete genome sequence of Pseudoalteromonas sp. 16-SW-7(T) isolated from the Okhotsk Sea, Russia.</title>
        <authorList>
            <person name="Nguyen T.H."/>
            <person name="Nedashkovskaya O.I."/>
            <person name="Kim S.-G."/>
        </authorList>
    </citation>
    <scope>NUCLEOTIDE SEQUENCE [LARGE SCALE GENOMIC DNA]</scope>
    <source>
        <strain evidence="2 3">16-SW-7</strain>
    </source>
</reference>
<dbReference type="GO" id="GO:0003677">
    <property type="term" value="F:DNA binding"/>
    <property type="evidence" value="ECO:0007669"/>
    <property type="project" value="InterPro"/>
</dbReference>